<name>A6DHI9_9BACT</name>
<dbReference type="AlphaFoldDB" id="A6DHI9"/>
<proteinExistence type="predicted"/>
<evidence type="ECO:0000313" key="1">
    <source>
        <dbReference type="EMBL" id="EDM29072.1"/>
    </source>
</evidence>
<protein>
    <submittedName>
        <fullName evidence="1">Uncharacterized protein</fullName>
    </submittedName>
</protein>
<accession>A6DHI9</accession>
<organism evidence="1 2">
    <name type="scientific">Lentisphaera araneosa HTCC2155</name>
    <dbReference type="NCBI Taxonomy" id="313628"/>
    <lineage>
        <taxon>Bacteria</taxon>
        <taxon>Pseudomonadati</taxon>
        <taxon>Lentisphaerota</taxon>
        <taxon>Lentisphaeria</taxon>
        <taxon>Lentisphaerales</taxon>
        <taxon>Lentisphaeraceae</taxon>
        <taxon>Lentisphaera</taxon>
    </lineage>
</organism>
<dbReference type="Pfam" id="PF09829">
    <property type="entry name" value="DUF2057"/>
    <property type="match status" value="1"/>
</dbReference>
<dbReference type="PROSITE" id="PS51257">
    <property type="entry name" value="PROKAR_LIPOPROTEIN"/>
    <property type="match status" value="1"/>
</dbReference>
<dbReference type="Proteomes" id="UP000004947">
    <property type="component" value="Unassembled WGS sequence"/>
</dbReference>
<reference evidence="1 2" key="1">
    <citation type="journal article" date="2010" name="J. Bacteriol.">
        <title>Genome sequence of Lentisphaera araneosa HTCC2155T, the type species of the order Lentisphaerales in the phylum Lentisphaerae.</title>
        <authorList>
            <person name="Thrash J.C."/>
            <person name="Cho J.C."/>
            <person name="Vergin K.L."/>
            <person name="Morris R.M."/>
            <person name="Giovannoni S.J."/>
        </authorList>
    </citation>
    <scope>NUCLEOTIDE SEQUENCE [LARGE SCALE GENOMIC DNA]</scope>
    <source>
        <strain evidence="1 2">HTCC2155</strain>
    </source>
</reference>
<dbReference type="EMBL" id="ABCK01000003">
    <property type="protein sequence ID" value="EDM29072.1"/>
    <property type="molecule type" value="Genomic_DNA"/>
</dbReference>
<keyword evidence="2" id="KW-1185">Reference proteome</keyword>
<comment type="caution">
    <text evidence="1">The sequence shown here is derived from an EMBL/GenBank/DDBJ whole genome shotgun (WGS) entry which is preliminary data.</text>
</comment>
<sequence>MKMQLTILRNILLSLLVGFLFSCASQKEIDVSGSPFGRAPTAKLIVPAHFLVKSVNKERIQMPFLANGNVTLLIAEGDNEIEVIFEYIYEVMNQDDYTRVTSESFYALISDVKEGEVYTFDLELPDNREKAKQRLEDKSSLGNIIRKSDNNTYPLTSEEHNRKSIRDYMRENDPYVQLTHWWEKASAEQKARFKKEVMEK</sequence>
<dbReference type="STRING" id="313628.LNTAR_14687"/>
<gene>
    <name evidence="1" type="ORF">LNTAR_14687</name>
</gene>
<dbReference type="RefSeq" id="WP_007277374.1">
    <property type="nucleotide sequence ID" value="NZ_ABCK01000003.1"/>
</dbReference>
<dbReference type="InterPro" id="IPR018635">
    <property type="entry name" value="UPF0319"/>
</dbReference>
<evidence type="ECO:0000313" key="2">
    <source>
        <dbReference type="Proteomes" id="UP000004947"/>
    </source>
</evidence>